<feature type="domain" description="Helix-turn-helix" evidence="1">
    <location>
        <begin position="28"/>
        <end position="70"/>
    </location>
</feature>
<dbReference type="NCBIfam" id="TIGR01764">
    <property type="entry name" value="excise"/>
    <property type="match status" value="1"/>
</dbReference>
<dbReference type="OrthoDB" id="515428at2"/>
<organism evidence="2 3">
    <name type="scientific">Sporotomaculum syntrophicum</name>
    <dbReference type="NCBI Taxonomy" id="182264"/>
    <lineage>
        <taxon>Bacteria</taxon>
        <taxon>Bacillati</taxon>
        <taxon>Bacillota</taxon>
        <taxon>Clostridia</taxon>
        <taxon>Eubacteriales</taxon>
        <taxon>Desulfallaceae</taxon>
        <taxon>Sporotomaculum</taxon>
    </lineage>
</organism>
<dbReference type="AlphaFoldDB" id="A0A9D3AVB3"/>
<name>A0A9D3AVB3_9FIRM</name>
<protein>
    <submittedName>
        <fullName evidence="2">Helix-turn-helix domain protein</fullName>
    </submittedName>
</protein>
<gene>
    <name evidence="2" type="ORF">SPSYN_03031</name>
</gene>
<dbReference type="Proteomes" id="UP000798488">
    <property type="component" value="Unassembled WGS sequence"/>
</dbReference>
<dbReference type="GO" id="GO:0003677">
    <property type="term" value="F:DNA binding"/>
    <property type="evidence" value="ECO:0007669"/>
    <property type="project" value="InterPro"/>
</dbReference>
<evidence type="ECO:0000259" key="1">
    <source>
        <dbReference type="Pfam" id="PF12728"/>
    </source>
</evidence>
<evidence type="ECO:0000313" key="2">
    <source>
        <dbReference type="EMBL" id="KAF1083875.1"/>
    </source>
</evidence>
<dbReference type="Gene3D" id="3.90.105.50">
    <property type="match status" value="1"/>
</dbReference>
<dbReference type="InterPro" id="IPR041657">
    <property type="entry name" value="HTH_17"/>
</dbReference>
<reference evidence="2" key="1">
    <citation type="submission" date="2016-02" db="EMBL/GenBank/DDBJ databases">
        <title>Draft Genome Sequence of Sporotomaculum syntrophicum Strain FB, a Syntrophic Benzoate Degrader.</title>
        <authorList>
            <person name="Nobu M.K."/>
            <person name="Narihiro T."/>
            <person name="Qiu Y.-L."/>
            <person name="Ohashi A."/>
            <person name="Liu W.-T."/>
            <person name="Yuji S."/>
        </authorList>
    </citation>
    <scope>NUCLEOTIDE SEQUENCE</scope>
    <source>
        <strain evidence="2">FB</strain>
    </source>
</reference>
<sequence>MLRDLQLKQDALNALDAPKATWPAKPSAKYVGISYWKLLELAKAGKIPHIRVGNRVLFRRESLDAWMAEQEAASIAKPEPVVATGKIRRLK</sequence>
<dbReference type="InterPro" id="IPR010093">
    <property type="entry name" value="SinI_DNA-bd"/>
</dbReference>
<accession>A0A9D3AVB3</accession>
<dbReference type="Pfam" id="PF12728">
    <property type="entry name" value="HTH_17"/>
    <property type="match status" value="1"/>
</dbReference>
<dbReference type="EMBL" id="LSRS01000009">
    <property type="protein sequence ID" value="KAF1083875.1"/>
    <property type="molecule type" value="Genomic_DNA"/>
</dbReference>
<keyword evidence="3" id="KW-1185">Reference proteome</keyword>
<evidence type="ECO:0000313" key="3">
    <source>
        <dbReference type="Proteomes" id="UP000798488"/>
    </source>
</evidence>
<comment type="caution">
    <text evidence="2">The sequence shown here is derived from an EMBL/GenBank/DDBJ whole genome shotgun (WGS) entry which is preliminary data.</text>
</comment>
<proteinExistence type="predicted"/>
<dbReference type="InterPro" id="IPR038148">
    <property type="entry name" value="Tn1545/Tn916_Xis"/>
</dbReference>
<dbReference type="RefSeq" id="WP_161823291.1">
    <property type="nucleotide sequence ID" value="NZ_LSRS01000009.1"/>
</dbReference>